<feature type="active site" evidence="1">
    <location>
        <position position="317"/>
    </location>
</feature>
<feature type="active site" evidence="1">
    <location>
        <position position="322"/>
    </location>
</feature>
<dbReference type="GO" id="GO:0005886">
    <property type="term" value="C:plasma membrane"/>
    <property type="evidence" value="ECO:0007669"/>
    <property type="project" value="UniProtKB-SubCell"/>
</dbReference>
<dbReference type="CDD" id="cd09159">
    <property type="entry name" value="PLDc_ybhO_like_2"/>
    <property type="match status" value="1"/>
</dbReference>
<keyword evidence="4" id="KW-1185">Reference proteome</keyword>
<sequence>MPLPLPPLRSGHSLRLLQGAAELFPTLVAAIDAARVEVRLETYIFDFQGQSADVAQALERAARRGVNVRVVVDGFGSLPLPRSWAERFVEAGVDWRVYEPLGRLGLLWRGSWRRLHRKLCLVDGQTAFCGGINVLDDLHDQEGPTQLAPRFDFSVQVSGPLVSQIEATMSQLWLRLQAMRDIRGAHLAGALHTLRESTGHTTAPRVDTLPAPNGRGSRAALVLRDNLRNRGRIERAYRRAIGRAREEVIIANAYFVPGRKMRDALIAAAQRGVRVVLLLQGRYESFMQYYAARPVYGVLLRAGVEIHEYSPSFLHAKVAVIDGLWATVGSSNLDPLSLLLAREANVVVGDEEFAEQLRQRLLRAIAEEGRQMSPEEYLSRPLRERILERVALGVMRLALMVQGKRYL</sequence>
<accession>A0A127JQ65</accession>
<feature type="active site" evidence="1">
    <location>
        <position position="315"/>
    </location>
</feature>
<dbReference type="InterPro" id="IPR001736">
    <property type="entry name" value="PLipase_D/transphosphatidylase"/>
</dbReference>
<comment type="similarity">
    <text evidence="1">Belongs to the phospholipase D family. Cardiolipin synthase subfamily. ClsB sub-subfamily.</text>
</comment>
<dbReference type="SUPFAM" id="SSF56024">
    <property type="entry name" value="Phospholipase D/nuclease"/>
    <property type="match status" value="2"/>
</dbReference>
<dbReference type="InterPro" id="IPR030872">
    <property type="entry name" value="Cardiolipin_synth_ClsB"/>
</dbReference>
<comment type="function">
    <text evidence="1">Catalyzes the phosphatidyl group transfer from one phosphatidylglycerol molecule to another to form cardiolipin (CL) (diphosphatidylglycerol) and glycerol.</text>
</comment>
<keyword evidence="1" id="KW-1208">Phospholipid metabolism</keyword>
<dbReference type="SMART" id="SM00155">
    <property type="entry name" value="PLDc"/>
    <property type="match status" value="2"/>
</dbReference>
<dbReference type="EMBL" id="CP010951">
    <property type="protein sequence ID" value="AMO22168.1"/>
    <property type="molecule type" value="Genomic_DNA"/>
</dbReference>
<evidence type="ECO:0000313" key="3">
    <source>
        <dbReference type="EMBL" id="AMO22168.1"/>
    </source>
</evidence>
<keyword evidence="1" id="KW-0594">Phospholipid biosynthesis</keyword>
<dbReference type="GO" id="GO:0032049">
    <property type="term" value="P:cardiolipin biosynthetic process"/>
    <property type="evidence" value="ECO:0007669"/>
    <property type="project" value="InterPro"/>
</dbReference>
<dbReference type="PANTHER" id="PTHR21248">
    <property type="entry name" value="CARDIOLIPIN SYNTHASE"/>
    <property type="match status" value="1"/>
</dbReference>
<evidence type="ECO:0000256" key="1">
    <source>
        <dbReference type="HAMAP-Rule" id="MF_01917"/>
    </source>
</evidence>
<keyword evidence="1" id="KW-0444">Lipid biosynthesis</keyword>
<feature type="domain" description="PLD phosphodiesterase" evidence="2">
    <location>
        <begin position="310"/>
        <end position="337"/>
    </location>
</feature>
<dbReference type="Gene3D" id="3.30.870.10">
    <property type="entry name" value="Endonuclease Chain A"/>
    <property type="match status" value="2"/>
</dbReference>
<proteinExistence type="inferred from homology"/>
<dbReference type="HAMAP" id="MF_01917">
    <property type="entry name" value="Cardiolipin_synth_ClsB"/>
    <property type="match status" value="1"/>
</dbReference>
<dbReference type="GO" id="GO:0008808">
    <property type="term" value="F:cardiolipin synthase activity"/>
    <property type="evidence" value="ECO:0007669"/>
    <property type="project" value="InterPro"/>
</dbReference>
<dbReference type="PATRIC" id="fig|94132.3.peg.759"/>
<keyword evidence="1" id="KW-0443">Lipid metabolism</keyword>
<evidence type="ECO:0000313" key="4">
    <source>
        <dbReference type="Proteomes" id="UP000070433"/>
    </source>
</evidence>
<organism evidence="3 4">
    <name type="scientific">Ramlibacter tataouinensis</name>
    <dbReference type="NCBI Taxonomy" id="94132"/>
    <lineage>
        <taxon>Bacteria</taxon>
        <taxon>Pseudomonadati</taxon>
        <taxon>Pseudomonadota</taxon>
        <taxon>Betaproteobacteria</taxon>
        <taxon>Burkholderiales</taxon>
        <taxon>Comamonadaceae</taxon>
        <taxon>Ramlibacter</taxon>
    </lineage>
</organism>
<gene>
    <name evidence="1" type="primary">clsB</name>
    <name evidence="3" type="ORF">UC35_03780</name>
</gene>
<keyword evidence="1" id="KW-0472">Membrane</keyword>
<dbReference type="PROSITE" id="PS50035">
    <property type="entry name" value="PLD"/>
    <property type="match status" value="2"/>
</dbReference>
<dbReference type="AlphaFoldDB" id="A0A127JQ65"/>
<dbReference type="PANTHER" id="PTHR21248:SF22">
    <property type="entry name" value="PHOSPHOLIPASE D"/>
    <property type="match status" value="1"/>
</dbReference>
<name>A0A127JQ65_9BURK</name>
<keyword evidence="1" id="KW-0808">Transferase</keyword>
<comment type="catalytic activity">
    <reaction evidence="1">
        <text>2 a 1,2-diacyl-sn-glycero-3-phospho-(1'-sn-glycerol) = a cardiolipin + glycerol</text>
        <dbReference type="Rhea" id="RHEA:31451"/>
        <dbReference type="ChEBI" id="CHEBI:17754"/>
        <dbReference type="ChEBI" id="CHEBI:62237"/>
        <dbReference type="ChEBI" id="CHEBI:64716"/>
    </reaction>
</comment>
<feature type="domain" description="PLD phosphodiesterase" evidence="2">
    <location>
        <begin position="111"/>
        <end position="138"/>
    </location>
</feature>
<feature type="active site" evidence="1">
    <location>
        <position position="123"/>
    </location>
</feature>
<dbReference type="EC" id="2.7.8.-" evidence="1"/>
<keyword evidence="1" id="KW-1003">Cell membrane</keyword>
<comment type="subcellular location">
    <subcellularLocation>
        <location evidence="1">Cell membrane</location>
        <topology evidence="1">Peripheral membrane protein</topology>
    </subcellularLocation>
</comment>
<dbReference type="NCBIfam" id="NF008427">
    <property type="entry name" value="PRK11263.1"/>
    <property type="match status" value="1"/>
</dbReference>
<protein>
    <recommendedName>
        <fullName evidence="1">Cardiolipin synthase B</fullName>
        <shortName evidence="1">CL synthase</shortName>
        <ecNumber evidence="1">2.7.8.-</ecNumber>
    </recommendedName>
</protein>
<dbReference type="Pfam" id="PF13091">
    <property type="entry name" value="PLDc_2"/>
    <property type="match status" value="2"/>
</dbReference>
<dbReference type="RefSeq" id="WP_061496333.1">
    <property type="nucleotide sequence ID" value="NZ_CP010951.1"/>
</dbReference>
<feature type="active site" evidence="1">
    <location>
        <position position="116"/>
    </location>
</feature>
<dbReference type="Proteomes" id="UP000070433">
    <property type="component" value="Chromosome"/>
</dbReference>
<dbReference type="OrthoDB" id="9762009at2"/>
<reference evidence="3 4" key="1">
    <citation type="journal article" date="2014" name="Int. J. Syst. Evol. Microbiol.">
        <title>Ramlibacter solisilvae sp. nov., isolated from forest soil, and emended description of the genus Ramlibacter.</title>
        <authorList>
            <person name="Lee H.J."/>
            <person name="Lee S.H."/>
            <person name="Lee S.S."/>
            <person name="Lee J.S."/>
            <person name="Kim Y."/>
            <person name="Kim S.C."/>
            <person name="Jeon C.O."/>
        </authorList>
    </citation>
    <scope>NUCLEOTIDE SEQUENCE [LARGE SCALE GENOMIC DNA]</scope>
    <source>
        <strain evidence="3 4">5-10</strain>
    </source>
</reference>
<dbReference type="InterPro" id="IPR025202">
    <property type="entry name" value="PLD-like_dom"/>
</dbReference>
<feature type="active site" evidence="1">
    <location>
        <position position="118"/>
    </location>
</feature>
<evidence type="ECO:0000259" key="2">
    <source>
        <dbReference type="PROSITE" id="PS50035"/>
    </source>
</evidence>